<dbReference type="Gene3D" id="2.40.10.220">
    <property type="entry name" value="predicted glycosyltransferase like domains"/>
    <property type="match status" value="1"/>
</dbReference>
<name>A1HN17_9FIRM</name>
<gene>
    <name evidence="3" type="ORF">TcarDRAFT_2117</name>
</gene>
<dbReference type="EMBL" id="AAWL01000002">
    <property type="protein sequence ID" value="EAX48645.1"/>
    <property type="molecule type" value="Genomic_DNA"/>
</dbReference>
<protein>
    <submittedName>
        <fullName evidence="3">Type IV pilus assembly PilZ</fullName>
    </submittedName>
</protein>
<evidence type="ECO:0000313" key="3">
    <source>
        <dbReference type="EMBL" id="EAX48645.1"/>
    </source>
</evidence>
<sequence>MKINQRLEIMLTNGDQAEHYSSRIEEMTDEHLLIAMPMSKGYPVFLPLDENINIRIVDNGTAYQFTCTLVSKRLHPLPVWVVTRPREIIKVQQRSFVRVRTSLPVEISIFDDETAQFSNPFQARSRDLSGGGIQLVSKEALDLAMKVQLAFELPEAGPIVVNGEVVRIEKPHHDRDIFWIGIKFLDLAERERSKIIRYIFKKQLEERRKGL</sequence>
<evidence type="ECO:0000259" key="2">
    <source>
        <dbReference type="Pfam" id="PF12945"/>
    </source>
</evidence>
<evidence type="ECO:0000259" key="1">
    <source>
        <dbReference type="Pfam" id="PF07238"/>
    </source>
</evidence>
<reference evidence="3 4" key="1">
    <citation type="submission" date="2007-01" db="EMBL/GenBank/DDBJ databases">
        <title>Annotation of the draft genome assembly of Thermosinus carboxydivorans Nor1.</title>
        <authorList>
            <consortium name="US DOE Joint Genome Institute (JGI-ORNL)"/>
            <person name="Larimer F."/>
            <person name="Land M."/>
            <person name="Hauser L."/>
        </authorList>
    </citation>
    <scope>NUCLEOTIDE SEQUENCE [LARGE SCALE GENOMIC DNA]</scope>
    <source>
        <strain evidence="3 4">Nor1</strain>
    </source>
</reference>
<dbReference type="Pfam" id="PF07238">
    <property type="entry name" value="PilZ"/>
    <property type="match status" value="1"/>
</dbReference>
<dbReference type="Pfam" id="PF12945">
    <property type="entry name" value="PilZNR"/>
    <property type="match status" value="1"/>
</dbReference>
<organism evidence="3 4">
    <name type="scientific">Thermosinus carboxydivorans Nor1</name>
    <dbReference type="NCBI Taxonomy" id="401526"/>
    <lineage>
        <taxon>Bacteria</taxon>
        <taxon>Bacillati</taxon>
        <taxon>Bacillota</taxon>
        <taxon>Negativicutes</taxon>
        <taxon>Selenomonadales</taxon>
        <taxon>Sporomusaceae</taxon>
        <taxon>Thermosinus</taxon>
    </lineage>
</organism>
<comment type="caution">
    <text evidence="3">The sequence shown here is derived from an EMBL/GenBank/DDBJ whole genome shotgun (WGS) entry which is preliminary data.</text>
</comment>
<evidence type="ECO:0000313" key="4">
    <source>
        <dbReference type="Proteomes" id="UP000005139"/>
    </source>
</evidence>
<dbReference type="InterPro" id="IPR009875">
    <property type="entry name" value="PilZ_domain"/>
</dbReference>
<proteinExistence type="predicted"/>
<keyword evidence="4" id="KW-1185">Reference proteome</keyword>
<feature type="domain" description="Type III secretion system flagellar brake protein YcgR PilZN" evidence="2">
    <location>
        <begin position="2"/>
        <end position="85"/>
    </location>
</feature>
<dbReference type="SUPFAM" id="SSF141371">
    <property type="entry name" value="PilZ domain-like"/>
    <property type="match status" value="2"/>
</dbReference>
<dbReference type="InterPro" id="IPR009926">
    <property type="entry name" value="T3SS_YcgR_PilZN"/>
</dbReference>
<dbReference type="eggNOG" id="COG5581">
    <property type="taxonomic scope" value="Bacteria"/>
</dbReference>
<dbReference type="GO" id="GO:0035438">
    <property type="term" value="F:cyclic-di-GMP binding"/>
    <property type="evidence" value="ECO:0007669"/>
    <property type="project" value="InterPro"/>
</dbReference>
<dbReference type="OrthoDB" id="5242935at2"/>
<dbReference type="RefSeq" id="WP_007288416.1">
    <property type="nucleotide sequence ID" value="NZ_AAWL01000002.1"/>
</dbReference>
<accession>A1HN17</accession>
<dbReference type="Proteomes" id="UP000005139">
    <property type="component" value="Unassembled WGS sequence"/>
</dbReference>
<reference evidence="3 4" key="2">
    <citation type="submission" date="2007-01" db="EMBL/GenBank/DDBJ databases">
        <title>Sequencing of the draft genome and assembly of Thermosinus carboxydivorans Nor1.</title>
        <authorList>
            <consortium name="US DOE Joint Genome Institute (JGI-PGF)"/>
            <person name="Copeland A."/>
            <person name="Lucas S."/>
            <person name="Lapidus A."/>
            <person name="Barry K."/>
            <person name="Glavina del Rio T."/>
            <person name="Dalin E."/>
            <person name="Tice H."/>
            <person name="Bruce D."/>
            <person name="Pitluck S."/>
            <person name="Richardson P."/>
        </authorList>
    </citation>
    <scope>NUCLEOTIDE SEQUENCE [LARGE SCALE GENOMIC DNA]</scope>
    <source>
        <strain evidence="3 4">Nor1</strain>
    </source>
</reference>
<feature type="domain" description="PilZ" evidence="1">
    <location>
        <begin position="92"/>
        <end position="200"/>
    </location>
</feature>
<dbReference type="AlphaFoldDB" id="A1HN17"/>